<dbReference type="EMBL" id="CP165734">
    <property type="protein sequence ID" value="XDV56834.1"/>
    <property type="molecule type" value="Genomic_DNA"/>
</dbReference>
<name>A0AB39XH50_9BRAD</name>
<dbReference type="EC" id="3.1.-.-" evidence="5"/>
<sequence>MSALVDTTVWFAAAAKRDAQNERAKSILRSIDRHLTTDLVLVETWQLLKARFDGELAEIFWERLRDAGVRIEPVIAADLEAAWEIKRNFPEESFSFIDRTSFALMERIGITQAASFNPDFAAYQPGRGRKRPFQILSEGHGQTFLALKQALL</sequence>
<dbReference type="GO" id="GO:0090729">
    <property type="term" value="F:toxin activity"/>
    <property type="evidence" value="ECO:0007669"/>
    <property type="project" value="UniProtKB-KW"/>
</dbReference>
<comment type="function">
    <text evidence="5">Toxic component of a toxin-antitoxin (TA) system. An RNase.</text>
</comment>
<keyword evidence="3 5" id="KW-0479">Metal-binding</keyword>
<dbReference type="GO" id="GO:0004521">
    <property type="term" value="F:RNA endonuclease activity"/>
    <property type="evidence" value="ECO:0007669"/>
    <property type="project" value="InterPro"/>
</dbReference>
<feature type="binding site" evidence="5">
    <location>
        <position position="6"/>
    </location>
    <ligand>
        <name>Mg(2+)</name>
        <dbReference type="ChEBI" id="CHEBI:18420"/>
    </ligand>
</feature>
<evidence type="ECO:0000256" key="3">
    <source>
        <dbReference type="ARBA" id="ARBA00022723"/>
    </source>
</evidence>
<evidence type="ECO:0000256" key="1">
    <source>
        <dbReference type="ARBA" id="ARBA00022649"/>
    </source>
</evidence>
<organism evidence="7">
    <name type="scientific">Bradyrhizobium sp. LLZ17</name>
    <dbReference type="NCBI Taxonomy" id="3239388"/>
    <lineage>
        <taxon>Bacteria</taxon>
        <taxon>Pseudomonadati</taxon>
        <taxon>Pseudomonadota</taxon>
        <taxon>Alphaproteobacteria</taxon>
        <taxon>Hyphomicrobiales</taxon>
        <taxon>Nitrobacteraceae</taxon>
        <taxon>Bradyrhizobium</taxon>
    </lineage>
</organism>
<protein>
    <recommendedName>
        <fullName evidence="5">Ribonuclease VapC</fullName>
        <shortName evidence="5">RNase VapC</shortName>
        <ecNumber evidence="5">3.1.-.-</ecNumber>
    </recommendedName>
    <alternativeName>
        <fullName evidence="5">Toxin VapC</fullName>
    </alternativeName>
</protein>
<dbReference type="InterPro" id="IPR029060">
    <property type="entry name" value="PIN-like_dom_sf"/>
</dbReference>
<evidence type="ECO:0000256" key="2">
    <source>
        <dbReference type="ARBA" id="ARBA00022722"/>
    </source>
</evidence>
<dbReference type="SUPFAM" id="SSF88723">
    <property type="entry name" value="PIN domain-like"/>
    <property type="match status" value="1"/>
</dbReference>
<feature type="binding site" evidence="5">
    <location>
        <position position="98"/>
    </location>
    <ligand>
        <name>Mg(2+)</name>
        <dbReference type="ChEBI" id="CHEBI:18420"/>
    </ligand>
</feature>
<evidence type="ECO:0000256" key="5">
    <source>
        <dbReference type="HAMAP-Rule" id="MF_00265"/>
    </source>
</evidence>
<accession>A0AB39XH50</accession>
<dbReference type="Gene3D" id="3.40.50.1010">
    <property type="entry name" value="5'-nuclease"/>
    <property type="match status" value="1"/>
</dbReference>
<comment type="similarity">
    <text evidence="5">Belongs to the PINc/VapC protein family.</text>
</comment>
<reference evidence="7" key="1">
    <citation type="submission" date="2024-08" db="EMBL/GenBank/DDBJ databases">
        <authorList>
            <person name="Chaddad Z."/>
            <person name="Lamrabet M."/>
            <person name="Bouhnik O."/>
            <person name="Alami S."/>
            <person name="Wipf D."/>
            <person name="Courty P.E."/>
            <person name="Missbah El Idrissi M."/>
        </authorList>
    </citation>
    <scope>NUCLEOTIDE SEQUENCE</scope>
    <source>
        <strain evidence="7">LLZ17</strain>
    </source>
</reference>
<dbReference type="Pfam" id="PF01850">
    <property type="entry name" value="PIN"/>
    <property type="match status" value="1"/>
</dbReference>
<dbReference type="InterPro" id="IPR039018">
    <property type="entry name" value="VapC20-like"/>
</dbReference>
<comment type="cofactor">
    <cofactor evidence="5">
        <name>Mg(2+)</name>
        <dbReference type="ChEBI" id="CHEBI:18420"/>
    </cofactor>
</comment>
<dbReference type="GO" id="GO:0016787">
    <property type="term" value="F:hydrolase activity"/>
    <property type="evidence" value="ECO:0007669"/>
    <property type="project" value="UniProtKB-KW"/>
</dbReference>
<dbReference type="GO" id="GO:0000287">
    <property type="term" value="F:magnesium ion binding"/>
    <property type="evidence" value="ECO:0007669"/>
    <property type="project" value="UniProtKB-UniRule"/>
</dbReference>
<dbReference type="HAMAP" id="MF_00265">
    <property type="entry name" value="VapC_Nob1"/>
    <property type="match status" value="1"/>
</dbReference>
<evidence type="ECO:0000256" key="4">
    <source>
        <dbReference type="ARBA" id="ARBA00022801"/>
    </source>
</evidence>
<dbReference type="RefSeq" id="WP_369721280.1">
    <property type="nucleotide sequence ID" value="NZ_CP165734.1"/>
</dbReference>
<evidence type="ECO:0000313" key="7">
    <source>
        <dbReference type="EMBL" id="XDV56834.1"/>
    </source>
</evidence>
<dbReference type="PANTHER" id="PTHR42188:SF1">
    <property type="entry name" value="23S RRNA-SPECIFIC ENDONUCLEASE VAPC20"/>
    <property type="match status" value="1"/>
</dbReference>
<keyword evidence="5" id="KW-0460">Magnesium</keyword>
<dbReference type="InterPro" id="IPR002716">
    <property type="entry name" value="PIN_dom"/>
</dbReference>
<gene>
    <name evidence="5" type="primary">vapC</name>
    <name evidence="7" type="ORF">AB8Z38_30185</name>
</gene>
<dbReference type="AlphaFoldDB" id="A0AB39XH50"/>
<evidence type="ECO:0000259" key="6">
    <source>
        <dbReference type="Pfam" id="PF01850"/>
    </source>
</evidence>
<proteinExistence type="inferred from homology"/>
<dbReference type="InterPro" id="IPR022907">
    <property type="entry name" value="VapC_family"/>
</dbReference>
<keyword evidence="1 5" id="KW-1277">Toxin-antitoxin system</keyword>
<keyword evidence="4 5" id="KW-0378">Hydrolase</keyword>
<keyword evidence="5" id="KW-0800">Toxin</keyword>
<dbReference type="PANTHER" id="PTHR42188">
    <property type="entry name" value="23S RRNA-SPECIFIC ENDONUCLEASE VAPC20"/>
    <property type="match status" value="1"/>
</dbReference>
<keyword evidence="2 5" id="KW-0540">Nuclease</keyword>
<dbReference type="GO" id="GO:0016075">
    <property type="term" value="P:rRNA catabolic process"/>
    <property type="evidence" value="ECO:0007669"/>
    <property type="project" value="TreeGrafter"/>
</dbReference>
<feature type="domain" description="PIN" evidence="6">
    <location>
        <begin position="4"/>
        <end position="123"/>
    </location>
</feature>